<dbReference type="Gene3D" id="2.40.40.20">
    <property type="match status" value="1"/>
</dbReference>
<evidence type="ECO:0000256" key="2">
    <source>
        <dbReference type="ARBA" id="ARBA00007616"/>
    </source>
</evidence>
<dbReference type="InterPro" id="IPR045867">
    <property type="entry name" value="DNA-dir_RpoC_beta_prime"/>
</dbReference>
<evidence type="ECO:0000256" key="14">
    <source>
        <dbReference type="SAM" id="MobiDB-lite"/>
    </source>
</evidence>
<dbReference type="Pfam" id="PF04983">
    <property type="entry name" value="RNA_pol_Rpb1_3"/>
    <property type="match status" value="1"/>
</dbReference>
<dbReference type="FunFam" id="4.10.860.120:FF:000001">
    <property type="entry name" value="DNA-directed RNA polymerase subunit beta"/>
    <property type="match status" value="1"/>
</dbReference>
<dbReference type="InterPro" id="IPR044893">
    <property type="entry name" value="RNA_pol_Rpb1_clamp_domain"/>
</dbReference>
<evidence type="ECO:0000256" key="12">
    <source>
        <dbReference type="HAMAP-Rule" id="MF_01322"/>
    </source>
</evidence>
<dbReference type="Gene3D" id="1.10.132.30">
    <property type="match status" value="1"/>
</dbReference>
<keyword evidence="10 12" id="KW-0804">Transcription</keyword>
<dbReference type="GO" id="GO:0000287">
    <property type="term" value="F:magnesium ion binding"/>
    <property type="evidence" value="ECO:0007669"/>
    <property type="project" value="UniProtKB-UniRule"/>
</dbReference>
<dbReference type="InterPro" id="IPR012754">
    <property type="entry name" value="DNA-dir_RpoC_beta_prime_bact"/>
</dbReference>
<dbReference type="NCBIfam" id="TIGR02386">
    <property type="entry name" value="rpoC_TIGR"/>
    <property type="match status" value="1"/>
</dbReference>
<dbReference type="InterPro" id="IPR007081">
    <property type="entry name" value="RNA_pol_Rpb1_5"/>
</dbReference>
<dbReference type="Proteomes" id="UP000242205">
    <property type="component" value="Chromosome"/>
</dbReference>
<evidence type="ECO:0000256" key="1">
    <source>
        <dbReference type="ARBA" id="ARBA00006460"/>
    </source>
</evidence>
<dbReference type="CDD" id="cd01609">
    <property type="entry name" value="RNAP_beta'_N"/>
    <property type="match status" value="1"/>
</dbReference>
<dbReference type="InterPro" id="IPR007083">
    <property type="entry name" value="RNA_pol_Rpb1_4"/>
</dbReference>
<dbReference type="RefSeq" id="WP_102248357.1">
    <property type="nucleotide sequence ID" value="NZ_CP025682.1"/>
</dbReference>
<feature type="binding site" evidence="12">
    <location>
        <position position="464"/>
    </location>
    <ligand>
        <name>Mg(2+)</name>
        <dbReference type="ChEBI" id="CHEBI:18420"/>
    </ligand>
</feature>
<evidence type="ECO:0000313" key="17">
    <source>
        <dbReference type="Proteomes" id="UP000242205"/>
    </source>
</evidence>
<dbReference type="FunFam" id="1.10.150.390:FF:000002">
    <property type="entry name" value="DNA-directed RNA polymerase subunit beta"/>
    <property type="match status" value="1"/>
</dbReference>
<dbReference type="InterPro" id="IPR000722">
    <property type="entry name" value="RNA_pol_asu"/>
</dbReference>
<dbReference type="EMBL" id="CP025682">
    <property type="protein sequence ID" value="AUN96318.1"/>
    <property type="molecule type" value="Genomic_DNA"/>
</dbReference>
<dbReference type="FunFam" id="1.10.132.30:FF:000003">
    <property type="entry name" value="DNA-directed RNA polymerase subunit beta"/>
    <property type="match status" value="1"/>
</dbReference>
<feature type="binding site" evidence="12">
    <location>
        <position position="900"/>
    </location>
    <ligand>
        <name>Zn(2+)</name>
        <dbReference type="ChEBI" id="CHEBI:29105"/>
        <label>2</label>
    </ligand>
</feature>
<dbReference type="Pfam" id="PF00623">
    <property type="entry name" value="RNA_pol_Rpb1_2"/>
    <property type="match status" value="1"/>
</dbReference>
<dbReference type="Gene3D" id="1.10.150.390">
    <property type="match status" value="1"/>
</dbReference>
<feature type="binding site" evidence="12">
    <location>
        <position position="897"/>
    </location>
    <ligand>
        <name>Zn(2+)</name>
        <dbReference type="ChEBI" id="CHEBI:29105"/>
        <label>2</label>
    </ligand>
</feature>
<accession>A0A2I6SAM6</accession>
<dbReference type="HAMAP" id="MF_01322">
    <property type="entry name" value="RNApol_bact_RpoC"/>
    <property type="match status" value="1"/>
</dbReference>
<comment type="subunit">
    <text evidence="12">The RNAP catalytic core consists of 2 alpha, 1 beta, 1 beta' and 1 omega subunit. When a sigma factor is associated with the core the holoenzyme is formed, which can initiate transcription.</text>
</comment>
<name>A0A2I6SAM6_9RHOO</name>
<evidence type="ECO:0000256" key="3">
    <source>
        <dbReference type="ARBA" id="ARBA00009839"/>
    </source>
</evidence>
<dbReference type="Gene3D" id="1.10.274.100">
    <property type="entry name" value="RNA polymerase Rpb1, domain 3"/>
    <property type="match status" value="2"/>
</dbReference>
<dbReference type="Pfam" id="PF04998">
    <property type="entry name" value="RNA_pol_Rpb1_5"/>
    <property type="match status" value="1"/>
</dbReference>
<organism evidence="16 17">
    <name type="scientific">Pseudazoarcus pumilus</name>
    <dbReference type="NCBI Taxonomy" id="2067960"/>
    <lineage>
        <taxon>Bacteria</taxon>
        <taxon>Pseudomonadati</taxon>
        <taxon>Pseudomonadota</taxon>
        <taxon>Betaproteobacteria</taxon>
        <taxon>Rhodocyclales</taxon>
        <taxon>Zoogloeaceae</taxon>
        <taxon>Pseudazoarcus</taxon>
    </lineage>
</organism>
<dbReference type="InterPro" id="IPR042102">
    <property type="entry name" value="RNA_pol_Rpb1_3_sf"/>
</dbReference>
<dbReference type="GO" id="GO:0003899">
    <property type="term" value="F:DNA-directed RNA polymerase activity"/>
    <property type="evidence" value="ECO:0007669"/>
    <property type="project" value="UniProtKB-UniRule"/>
</dbReference>
<feature type="binding site" evidence="12">
    <location>
        <position position="816"/>
    </location>
    <ligand>
        <name>Zn(2+)</name>
        <dbReference type="ChEBI" id="CHEBI:29105"/>
        <label>2</label>
    </ligand>
</feature>
<keyword evidence="7 12" id="KW-0479">Metal-binding</keyword>
<dbReference type="GO" id="GO:0005829">
    <property type="term" value="C:cytosol"/>
    <property type="evidence" value="ECO:0007669"/>
    <property type="project" value="UniProtKB-ARBA"/>
</dbReference>
<keyword evidence="8 12" id="KW-0862">Zinc</keyword>
<feature type="binding site" evidence="12">
    <location>
        <position position="466"/>
    </location>
    <ligand>
        <name>Mg(2+)</name>
        <dbReference type="ChEBI" id="CHEBI:18420"/>
    </ligand>
</feature>
<dbReference type="Pfam" id="PF04997">
    <property type="entry name" value="RNA_pol_Rpb1_1"/>
    <property type="match status" value="1"/>
</dbReference>
<evidence type="ECO:0000256" key="5">
    <source>
        <dbReference type="ARBA" id="ARBA00022679"/>
    </source>
</evidence>
<comment type="function">
    <text evidence="12 13">DNA-dependent RNA polymerase catalyzes the transcription of DNA into RNA using the four ribonucleoside triphosphates as substrates.</text>
</comment>
<evidence type="ECO:0000256" key="11">
    <source>
        <dbReference type="ARBA" id="ARBA00048552"/>
    </source>
</evidence>
<dbReference type="Pfam" id="PF05000">
    <property type="entry name" value="RNA_pol_Rpb1_4"/>
    <property type="match status" value="1"/>
</dbReference>
<dbReference type="EC" id="2.7.7.6" evidence="12"/>
<reference evidence="16 17" key="1">
    <citation type="submission" date="2018-01" db="EMBL/GenBank/DDBJ databases">
        <authorList>
            <person name="Fu G.-Y."/>
        </authorList>
    </citation>
    <scope>NUCLEOTIDE SEQUENCE [LARGE SCALE GENOMIC DNA]</scope>
    <source>
        <strain evidence="16 17">SY39</strain>
    </source>
</reference>
<comment type="similarity">
    <text evidence="2">In the N-terminal section; belongs to the RNA polymerase beta chain family.</text>
</comment>
<evidence type="ECO:0000256" key="8">
    <source>
        <dbReference type="ARBA" id="ARBA00022833"/>
    </source>
</evidence>
<comment type="catalytic activity">
    <reaction evidence="11 12 13">
        <text>RNA(n) + a ribonucleoside 5'-triphosphate = RNA(n+1) + diphosphate</text>
        <dbReference type="Rhea" id="RHEA:21248"/>
        <dbReference type="Rhea" id="RHEA-COMP:14527"/>
        <dbReference type="Rhea" id="RHEA-COMP:17342"/>
        <dbReference type="ChEBI" id="CHEBI:33019"/>
        <dbReference type="ChEBI" id="CHEBI:61557"/>
        <dbReference type="ChEBI" id="CHEBI:140395"/>
        <dbReference type="EC" id="2.7.7.6"/>
    </reaction>
</comment>
<evidence type="ECO:0000256" key="9">
    <source>
        <dbReference type="ARBA" id="ARBA00022842"/>
    </source>
</evidence>
<dbReference type="Gene3D" id="1.10.1790.20">
    <property type="match status" value="1"/>
</dbReference>
<evidence type="ECO:0000256" key="7">
    <source>
        <dbReference type="ARBA" id="ARBA00022723"/>
    </source>
</evidence>
<keyword evidence="6 12" id="KW-0548">Nucleotidyltransferase</keyword>
<dbReference type="InterPro" id="IPR007066">
    <property type="entry name" value="RNA_pol_Rpb1_3"/>
</dbReference>
<dbReference type="KEGG" id="atw:C0099_02960"/>
<dbReference type="InterPro" id="IPR038120">
    <property type="entry name" value="Rpb1_funnel_sf"/>
</dbReference>
<feature type="binding site" evidence="12">
    <location>
        <position position="462"/>
    </location>
    <ligand>
        <name>Mg(2+)</name>
        <dbReference type="ChEBI" id="CHEBI:18420"/>
    </ligand>
</feature>
<keyword evidence="17" id="KW-1185">Reference proteome</keyword>
<dbReference type="PANTHER" id="PTHR19376">
    <property type="entry name" value="DNA-DIRECTED RNA POLYMERASE"/>
    <property type="match status" value="1"/>
</dbReference>
<dbReference type="SUPFAM" id="SSF64484">
    <property type="entry name" value="beta and beta-prime subunits of DNA dependent RNA-polymerase"/>
    <property type="match status" value="1"/>
</dbReference>
<keyword evidence="4 12" id="KW-0240">DNA-directed RNA polymerase</keyword>
<dbReference type="GO" id="GO:0006351">
    <property type="term" value="P:DNA-templated transcription"/>
    <property type="evidence" value="ECO:0007669"/>
    <property type="project" value="UniProtKB-UniRule"/>
</dbReference>
<feature type="region of interest" description="Disordered" evidence="14">
    <location>
        <begin position="1397"/>
        <end position="1417"/>
    </location>
</feature>
<proteinExistence type="inferred from homology"/>
<gene>
    <name evidence="12 16" type="primary">rpoC</name>
    <name evidence="16" type="ORF">C0099_02960</name>
</gene>
<feature type="binding site" evidence="12">
    <location>
        <position position="890"/>
    </location>
    <ligand>
        <name>Zn(2+)</name>
        <dbReference type="ChEBI" id="CHEBI:29105"/>
        <label>2</label>
    </ligand>
</feature>
<feature type="binding site" evidence="12">
    <location>
        <position position="87"/>
    </location>
    <ligand>
        <name>Zn(2+)</name>
        <dbReference type="ChEBI" id="CHEBI:29105"/>
        <label>1</label>
    </ligand>
</feature>
<dbReference type="SMART" id="SM00663">
    <property type="entry name" value="RPOLA_N"/>
    <property type="match status" value="1"/>
</dbReference>
<comment type="similarity">
    <text evidence="3">In the C-terminal section; belongs to the RNA polymerase beta' chain family.</text>
</comment>
<keyword evidence="5 12" id="KW-0808">Transferase</keyword>
<dbReference type="GO" id="GO:0003677">
    <property type="term" value="F:DNA binding"/>
    <property type="evidence" value="ECO:0007669"/>
    <property type="project" value="UniProtKB-UniRule"/>
</dbReference>
<dbReference type="GO" id="GO:0008270">
    <property type="term" value="F:zinc ion binding"/>
    <property type="evidence" value="ECO:0007669"/>
    <property type="project" value="UniProtKB-UniRule"/>
</dbReference>
<dbReference type="Gene3D" id="2.40.50.100">
    <property type="match status" value="3"/>
</dbReference>
<dbReference type="Gene3D" id="1.10.40.90">
    <property type="match status" value="1"/>
</dbReference>
<dbReference type="GO" id="GO:0000428">
    <property type="term" value="C:DNA-directed RNA polymerase complex"/>
    <property type="evidence" value="ECO:0007669"/>
    <property type="project" value="UniProtKB-KW"/>
</dbReference>
<dbReference type="OrthoDB" id="9815296at2"/>
<keyword evidence="9 12" id="KW-0460">Magnesium</keyword>
<evidence type="ECO:0000256" key="6">
    <source>
        <dbReference type="ARBA" id="ARBA00022695"/>
    </source>
</evidence>
<comment type="cofactor">
    <cofactor evidence="12">
        <name>Mg(2+)</name>
        <dbReference type="ChEBI" id="CHEBI:18420"/>
    </cofactor>
    <text evidence="12">Binds 1 Mg(2+) ion per subunit.</text>
</comment>
<feature type="binding site" evidence="12">
    <location>
        <position position="90"/>
    </location>
    <ligand>
        <name>Zn(2+)</name>
        <dbReference type="ChEBI" id="CHEBI:29105"/>
        <label>1</label>
    </ligand>
</feature>
<dbReference type="CDD" id="cd02655">
    <property type="entry name" value="RNAP_beta'_C"/>
    <property type="match status" value="1"/>
</dbReference>
<evidence type="ECO:0000256" key="10">
    <source>
        <dbReference type="ARBA" id="ARBA00023163"/>
    </source>
</evidence>
<evidence type="ECO:0000256" key="13">
    <source>
        <dbReference type="RuleBase" id="RU004279"/>
    </source>
</evidence>
<protein>
    <recommendedName>
        <fullName evidence="12">DNA-directed RNA polymerase subunit beta'</fullName>
        <shortName evidence="12">RNAP subunit beta'</shortName>
        <ecNumber evidence="12">2.7.7.6</ecNumber>
    </recommendedName>
    <alternativeName>
        <fullName evidence="12">RNA polymerase subunit beta'</fullName>
    </alternativeName>
    <alternativeName>
        <fullName evidence="12">Transcriptase subunit beta'</fullName>
    </alternativeName>
</protein>
<dbReference type="FunFam" id="1.10.40.90:FF:000001">
    <property type="entry name" value="DNA-directed RNA polymerase subunit beta"/>
    <property type="match status" value="1"/>
</dbReference>
<dbReference type="InterPro" id="IPR007080">
    <property type="entry name" value="RNA_pol_Rpb1_1"/>
</dbReference>
<feature type="binding site" evidence="12">
    <location>
        <position position="74"/>
    </location>
    <ligand>
        <name>Zn(2+)</name>
        <dbReference type="ChEBI" id="CHEBI:29105"/>
        <label>1</label>
    </ligand>
</feature>
<feature type="domain" description="RNA polymerase N-terminal" evidence="15">
    <location>
        <begin position="237"/>
        <end position="516"/>
    </location>
</feature>
<evidence type="ECO:0000256" key="4">
    <source>
        <dbReference type="ARBA" id="ARBA00022478"/>
    </source>
</evidence>
<comment type="cofactor">
    <cofactor evidence="12">
        <name>Zn(2+)</name>
        <dbReference type="ChEBI" id="CHEBI:29105"/>
    </cofactor>
    <text evidence="12">Binds 2 Zn(2+) ions per subunit.</text>
</comment>
<feature type="compositionally biased region" description="Low complexity" evidence="14">
    <location>
        <begin position="1397"/>
        <end position="1411"/>
    </location>
</feature>
<dbReference type="Gene3D" id="4.10.860.120">
    <property type="entry name" value="RNA polymerase II, clamp domain"/>
    <property type="match status" value="1"/>
</dbReference>
<sequence>MKGMLADLFKQTLPQEEEFDSITVGLASPEKIRSWSYGEVKKPETINYRTFKPERDGLFCAKIFGPVKDYECLCGKYKRLKHRGVICEKCGVEVTLSKVRRERMGHIELASPVAHIWFLKSLPSRLGMVLDMTLRDIERVLYFEAFVVVEPGLTPLTRGQLLTEDDYVAKVEEYGDDFDALMGAEAVRELLRTLDLNHEVEKLRGELESTGSEAKVKKFSKRLKVLEAFQTSGIKPEWMILEVLPVLPPDLRPLVPLDGGRFATSDLNDLYRRVINRNNRLKRLLELKAPDIIVRNEKRMLQESVDSLLDNGRRGKAMTGANKRPLKSLADMIKGKGGRFRQNLLGKRVDYSGRSVIVVGPQLKLHQCGLPKLMALELFKPFIFNKLELRGLATTIKQAKKMVESHEPVVWDILEEVIGEHPVMLNRAPTLHRLGIQAFEPVLIEGKAIQLHPLVCVAFNADFDGDQMAVHVPLSLEAQMEARTLMLSSNNVLSPANGEPIIVPSQDIVLGLYYATREGVNEPGEGMHFADVAEARRAYESGYATLHARVSVRLNTVEFGPDGERVPVNRRYETTVGRALLSEILPAGLPFSIIDKALKKKEISKLINAAFRRCGLKETVVFADKLMQYGFSLATRAGISISVKDMLMPVEKERLISAAEAEVKDIADQYTSGLVTDGERYNKVVDIWGRCGDQVAKAMMDQLGEEDVVDREGKTVRQESFNSIYMMADSGARGSAAQIRQLAGMRGLMAKPDGSIIETPITTNFREGLNVLQYFISTHGARKGLADTALKTANSGYLTRRLVDVTQDLVVTEDDCGTREGFSMKALIEGGEVVEALRERILGRVAAEDLINPDTQETVIEAGTLLTEDMVELIDSLGIDEVKVRTALTCETRYGICGKCYGRDLGRGSDVNVGEAVGVIAAQSIGEPGTQLTMRTFHVGGAASRAAVASGVEAKSGGSIRFAGNMRYVTNAKGEKVVIARSAEVVVADELGRERERHKVPYGATLFVDDGMNVKAGVQLASWDPHTRPIITEYAGTVRFENVEEGSTVAKQIDEVTGLSTLVVIDSKQRGGAASKATRPQVKLIDDQGEEVRIAGSEHAVAITFQVGSIITVKDGQQVGVGDVLARIPQESAKTRDITGGLPRVAELFEARAPKDAGVLAEFTGTVSFGKDTKGKQRLVITEPDGISHDFLIPKDKHLMVHDGQVVNKGEAVVDGPADPHDILRLQGIPALARYIIDEVQDVYRLQGVKINDKHIEVIVRQMLRRVVITDPGDTRFIREEQVERSDVLEENDKMVAEGKLPATYENVLLGITKASLSTDSFISAASFQETTRVLTEAAIMGKRDDLRGLKENVIVGRLIPAGTGMAYHRNRKIQKSGGDLGGDHAWPGFDEAVAENNAAAAATESSESQSPDVQAG</sequence>
<dbReference type="InterPro" id="IPR006592">
    <property type="entry name" value="RNA_pol_N"/>
</dbReference>
<comment type="similarity">
    <text evidence="1 12 13">Belongs to the RNA polymerase beta' chain family.</text>
</comment>
<evidence type="ECO:0000259" key="15">
    <source>
        <dbReference type="SMART" id="SM00663"/>
    </source>
</evidence>
<dbReference type="PANTHER" id="PTHR19376:SF54">
    <property type="entry name" value="DNA-DIRECTED RNA POLYMERASE SUBUNIT BETA"/>
    <property type="match status" value="1"/>
</dbReference>
<feature type="binding site" evidence="12">
    <location>
        <position position="72"/>
    </location>
    <ligand>
        <name>Zn(2+)</name>
        <dbReference type="ChEBI" id="CHEBI:29105"/>
        <label>1</label>
    </ligand>
</feature>
<evidence type="ECO:0000313" key="16">
    <source>
        <dbReference type="EMBL" id="AUN96318.1"/>
    </source>
</evidence>